<organism evidence="2 3">
    <name type="scientific">Microlunatus soli</name>
    <dbReference type="NCBI Taxonomy" id="630515"/>
    <lineage>
        <taxon>Bacteria</taxon>
        <taxon>Bacillati</taxon>
        <taxon>Actinomycetota</taxon>
        <taxon>Actinomycetes</taxon>
        <taxon>Propionibacteriales</taxon>
        <taxon>Propionibacteriaceae</taxon>
        <taxon>Microlunatus</taxon>
    </lineage>
</organism>
<dbReference type="SUPFAM" id="SSF53335">
    <property type="entry name" value="S-adenosyl-L-methionine-dependent methyltransferases"/>
    <property type="match status" value="1"/>
</dbReference>
<dbReference type="GO" id="GO:0008168">
    <property type="term" value="F:methyltransferase activity"/>
    <property type="evidence" value="ECO:0007669"/>
    <property type="project" value="UniProtKB-KW"/>
</dbReference>
<dbReference type="RefSeq" id="WP_091521484.1">
    <property type="nucleotide sequence ID" value="NZ_LT629772.1"/>
</dbReference>
<protein>
    <submittedName>
        <fullName evidence="2">Methyltransferase domain-containing protein</fullName>
    </submittedName>
</protein>
<dbReference type="STRING" id="630515.SAMN04489812_1233"/>
<dbReference type="InterPro" id="IPR041698">
    <property type="entry name" value="Methyltransf_25"/>
</dbReference>
<dbReference type="OrthoDB" id="3286690at2"/>
<keyword evidence="3" id="KW-1185">Reference proteome</keyword>
<dbReference type="AlphaFoldDB" id="A0A1H1QE68"/>
<dbReference type="CDD" id="cd02440">
    <property type="entry name" value="AdoMet_MTases"/>
    <property type="match status" value="1"/>
</dbReference>
<proteinExistence type="predicted"/>
<dbReference type="GO" id="GO:0032259">
    <property type="term" value="P:methylation"/>
    <property type="evidence" value="ECO:0007669"/>
    <property type="project" value="UniProtKB-KW"/>
</dbReference>
<dbReference type="Gene3D" id="3.40.50.150">
    <property type="entry name" value="Vaccinia Virus protein VP39"/>
    <property type="match status" value="1"/>
</dbReference>
<sequence>MSTSDQPAVINNSHPVSSERARYWLDRWDRQQEYYMPDREDRFAAIGDLLEICLSRPDALVVDLGVGPGSLAHRLITRFDRIDVVGVDADPLLLELADAAYGSSRFRTVRADLRRPDWFAALGLDRAPDAFVSTTALHWINKEPLRELLAECGKVIAPGGVFIDADHLYEGDAAPRIDEALRKVTADRLARIRPIDAEDWGDWWKAVEAEPELAAAVAARDGGFDHTITDRPTVGDYLQFLRDGGFTEAGIAWQIGDDRILLGLADADTR</sequence>
<dbReference type="Pfam" id="PF13649">
    <property type="entry name" value="Methyltransf_25"/>
    <property type="match status" value="1"/>
</dbReference>
<evidence type="ECO:0000259" key="1">
    <source>
        <dbReference type="Pfam" id="PF13649"/>
    </source>
</evidence>
<accession>A0A1H1QE68</accession>
<feature type="domain" description="Methyltransferase" evidence="1">
    <location>
        <begin position="61"/>
        <end position="160"/>
    </location>
</feature>
<dbReference type="Proteomes" id="UP000199103">
    <property type="component" value="Chromosome I"/>
</dbReference>
<keyword evidence="2" id="KW-0808">Transferase</keyword>
<keyword evidence="2" id="KW-0489">Methyltransferase</keyword>
<evidence type="ECO:0000313" key="2">
    <source>
        <dbReference type="EMBL" id="SDS21587.1"/>
    </source>
</evidence>
<dbReference type="EMBL" id="LT629772">
    <property type="protein sequence ID" value="SDS21587.1"/>
    <property type="molecule type" value="Genomic_DNA"/>
</dbReference>
<evidence type="ECO:0000313" key="3">
    <source>
        <dbReference type="Proteomes" id="UP000199103"/>
    </source>
</evidence>
<gene>
    <name evidence="2" type="ORF">SAMN04489812_1233</name>
</gene>
<reference evidence="2 3" key="1">
    <citation type="submission" date="2016-10" db="EMBL/GenBank/DDBJ databases">
        <authorList>
            <person name="de Groot N.N."/>
        </authorList>
    </citation>
    <scope>NUCLEOTIDE SEQUENCE [LARGE SCALE GENOMIC DNA]</scope>
    <source>
        <strain evidence="2 3">DSM 21800</strain>
    </source>
</reference>
<dbReference type="InterPro" id="IPR029063">
    <property type="entry name" value="SAM-dependent_MTases_sf"/>
</dbReference>
<name>A0A1H1QE68_9ACTN</name>